<dbReference type="AlphaFoldDB" id="A0A1E1LVI9"/>
<proteinExistence type="predicted"/>
<evidence type="ECO:0000313" key="2">
    <source>
        <dbReference type="Proteomes" id="UP000177625"/>
    </source>
</evidence>
<reference evidence="2" key="1">
    <citation type="submission" date="2016-03" db="EMBL/GenBank/DDBJ databases">
        <authorList>
            <person name="Guldener U."/>
        </authorList>
    </citation>
    <scope>NUCLEOTIDE SEQUENCE [LARGE SCALE GENOMIC DNA]</scope>
</reference>
<protein>
    <submittedName>
        <fullName evidence="1">Uncharacterized protein</fullName>
    </submittedName>
</protein>
<dbReference type="EMBL" id="FJVC01000008">
    <property type="protein sequence ID" value="CZT40850.1"/>
    <property type="molecule type" value="Genomic_DNA"/>
</dbReference>
<organism evidence="1 2">
    <name type="scientific">Rhynchosporium secalis</name>
    <name type="common">Barley scald fungus</name>
    <dbReference type="NCBI Taxonomy" id="38038"/>
    <lineage>
        <taxon>Eukaryota</taxon>
        <taxon>Fungi</taxon>
        <taxon>Dikarya</taxon>
        <taxon>Ascomycota</taxon>
        <taxon>Pezizomycotina</taxon>
        <taxon>Leotiomycetes</taxon>
        <taxon>Helotiales</taxon>
        <taxon>Ploettnerulaceae</taxon>
        <taxon>Rhynchosporium</taxon>
    </lineage>
</organism>
<dbReference type="Proteomes" id="UP000177625">
    <property type="component" value="Unassembled WGS sequence"/>
</dbReference>
<name>A0A1E1LVI9_RHYSE</name>
<sequence>MTWARWGMQPQPNAPLSLYVEVRFTKKRRLFEFGIRRWSSLGRVGGCILWADECVWRVDTSSSKEKKNVPTFLVASANPKPLEIINASRLGSGIINSNCIWRAICIASHVRNRADPGV</sequence>
<gene>
    <name evidence="1" type="ORF">RSE6_00514</name>
</gene>
<evidence type="ECO:0000313" key="1">
    <source>
        <dbReference type="EMBL" id="CZT40850.1"/>
    </source>
</evidence>
<accession>A0A1E1LVI9</accession>
<keyword evidence="2" id="KW-1185">Reference proteome</keyword>